<proteinExistence type="predicted"/>
<name>A0A922CE12_MANSE</name>
<dbReference type="AlphaFoldDB" id="A0A922CE12"/>
<sequence length="110" mass="11825">MMNYSRLAIRNNTFRLLVRYYSETSGSSQGTSAPAQPPPPASSAPGIPDVPGLSSAVVHPASQPVGPGVDPSKSGAYKVPEYFCYDNTSFFEAEIEMAKYRLPQPSALKK</sequence>
<reference evidence="2" key="2">
    <citation type="submission" date="2020-12" db="EMBL/GenBank/DDBJ databases">
        <authorList>
            <person name="Kanost M."/>
        </authorList>
    </citation>
    <scope>NUCLEOTIDE SEQUENCE</scope>
</reference>
<keyword evidence="3" id="KW-1185">Reference proteome</keyword>
<evidence type="ECO:0000256" key="1">
    <source>
        <dbReference type="SAM" id="MobiDB-lite"/>
    </source>
</evidence>
<protein>
    <recommendedName>
        <fullName evidence="4">NADH-ubiquinone oxidoreductase 9 kDa subunit</fullName>
    </recommendedName>
</protein>
<dbReference type="Pfam" id="PF15880">
    <property type="entry name" value="NDUFV3"/>
    <property type="match status" value="1"/>
</dbReference>
<dbReference type="EMBL" id="JH668293">
    <property type="protein sequence ID" value="KAG6442429.1"/>
    <property type="molecule type" value="Genomic_DNA"/>
</dbReference>
<dbReference type="GO" id="GO:0045271">
    <property type="term" value="C:respiratory chain complex I"/>
    <property type="evidence" value="ECO:0007669"/>
    <property type="project" value="InterPro"/>
</dbReference>
<dbReference type="GO" id="GO:0005739">
    <property type="term" value="C:mitochondrion"/>
    <property type="evidence" value="ECO:0007669"/>
    <property type="project" value="InterPro"/>
</dbReference>
<reference evidence="2" key="1">
    <citation type="journal article" date="2016" name="Insect Biochem. Mol. Biol.">
        <title>Multifaceted biological insights from a draft genome sequence of the tobacco hornworm moth, Manduca sexta.</title>
        <authorList>
            <person name="Kanost M.R."/>
            <person name="Arrese E.L."/>
            <person name="Cao X."/>
            <person name="Chen Y.R."/>
            <person name="Chellapilla S."/>
            <person name="Goldsmith M.R."/>
            <person name="Grosse-Wilde E."/>
            <person name="Heckel D.G."/>
            <person name="Herndon N."/>
            <person name="Jiang H."/>
            <person name="Papanicolaou A."/>
            <person name="Qu J."/>
            <person name="Soulages J.L."/>
            <person name="Vogel H."/>
            <person name="Walters J."/>
            <person name="Waterhouse R.M."/>
            <person name="Ahn S.J."/>
            <person name="Almeida F.C."/>
            <person name="An C."/>
            <person name="Aqrawi P."/>
            <person name="Bretschneider A."/>
            <person name="Bryant W.B."/>
            <person name="Bucks S."/>
            <person name="Chao H."/>
            <person name="Chevignon G."/>
            <person name="Christen J.M."/>
            <person name="Clarke D.F."/>
            <person name="Dittmer N.T."/>
            <person name="Ferguson L.C.F."/>
            <person name="Garavelou S."/>
            <person name="Gordon K.H.J."/>
            <person name="Gunaratna R.T."/>
            <person name="Han Y."/>
            <person name="Hauser F."/>
            <person name="He Y."/>
            <person name="Heidel-Fischer H."/>
            <person name="Hirsh A."/>
            <person name="Hu Y."/>
            <person name="Jiang H."/>
            <person name="Kalra D."/>
            <person name="Klinner C."/>
            <person name="Konig C."/>
            <person name="Kovar C."/>
            <person name="Kroll A.R."/>
            <person name="Kuwar S.S."/>
            <person name="Lee S.L."/>
            <person name="Lehman R."/>
            <person name="Li K."/>
            <person name="Li Z."/>
            <person name="Liang H."/>
            <person name="Lovelace S."/>
            <person name="Lu Z."/>
            <person name="Mansfield J.H."/>
            <person name="McCulloch K.J."/>
            <person name="Mathew T."/>
            <person name="Morton B."/>
            <person name="Muzny D.M."/>
            <person name="Neunemann D."/>
            <person name="Ongeri F."/>
            <person name="Pauchet Y."/>
            <person name="Pu L.L."/>
            <person name="Pyrousis I."/>
            <person name="Rao X.J."/>
            <person name="Redding A."/>
            <person name="Roesel C."/>
            <person name="Sanchez-Gracia A."/>
            <person name="Schaack S."/>
            <person name="Shukla A."/>
            <person name="Tetreau G."/>
            <person name="Wang Y."/>
            <person name="Xiong G.H."/>
            <person name="Traut W."/>
            <person name="Walsh T.K."/>
            <person name="Worley K.C."/>
            <person name="Wu D."/>
            <person name="Wu W."/>
            <person name="Wu Y.Q."/>
            <person name="Zhang X."/>
            <person name="Zou Z."/>
            <person name="Zucker H."/>
            <person name="Briscoe A.D."/>
            <person name="Burmester T."/>
            <person name="Clem R.J."/>
            <person name="Feyereisen R."/>
            <person name="Grimmelikhuijzen C.J.P."/>
            <person name="Hamodrakas S.J."/>
            <person name="Hansson B.S."/>
            <person name="Huguet E."/>
            <person name="Jermiin L.S."/>
            <person name="Lan Q."/>
            <person name="Lehman H.K."/>
            <person name="Lorenzen M."/>
            <person name="Merzendorfer H."/>
            <person name="Michalopoulos I."/>
            <person name="Morton D.B."/>
            <person name="Muthukrishnan S."/>
            <person name="Oakeshott J.G."/>
            <person name="Palmer W."/>
            <person name="Park Y."/>
            <person name="Passarelli A.L."/>
            <person name="Rozas J."/>
            <person name="Schwartz L.M."/>
            <person name="Smith W."/>
            <person name="Southgate A."/>
            <person name="Vilcinskas A."/>
            <person name="Vogt R."/>
            <person name="Wang P."/>
            <person name="Werren J."/>
            <person name="Yu X.Q."/>
            <person name="Zhou J.J."/>
            <person name="Brown S.J."/>
            <person name="Scherer S.E."/>
            <person name="Richards S."/>
            <person name="Blissard G.W."/>
        </authorList>
    </citation>
    <scope>NUCLEOTIDE SEQUENCE</scope>
</reference>
<dbReference type="InterPro" id="IPR026193">
    <property type="entry name" value="NDUFV3"/>
</dbReference>
<gene>
    <name evidence="2" type="ORF">O3G_MSEX002370</name>
</gene>
<dbReference type="Proteomes" id="UP000791440">
    <property type="component" value="Unassembled WGS sequence"/>
</dbReference>
<feature type="region of interest" description="Disordered" evidence="1">
    <location>
        <begin position="25"/>
        <end position="74"/>
    </location>
</feature>
<evidence type="ECO:0000313" key="2">
    <source>
        <dbReference type="EMBL" id="KAG6442429.1"/>
    </source>
</evidence>
<evidence type="ECO:0008006" key="4">
    <source>
        <dbReference type="Google" id="ProtNLM"/>
    </source>
</evidence>
<evidence type="ECO:0000313" key="3">
    <source>
        <dbReference type="Proteomes" id="UP000791440"/>
    </source>
</evidence>
<accession>A0A922CE12</accession>
<organism evidence="2 3">
    <name type="scientific">Manduca sexta</name>
    <name type="common">Tobacco hawkmoth</name>
    <name type="synonym">Tobacco hornworm</name>
    <dbReference type="NCBI Taxonomy" id="7130"/>
    <lineage>
        <taxon>Eukaryota</taxon>
        <taxon>Metazoa</taxon>
        <taxon>Ecdysozoa</taxon>
        <taxon>Arthropoda</taxon>
        <taxon>Hexapoda</taxon>
        <taxon>Insecta</taxon>
        <taxon>Pterygota</taxon>
        <taxon>Neoptera</taxon>
        <taxon>Endopterygota</taxon>
        <taxon>Lepidoptera</taxon>
        <taxon>Glossata</taxon>
        <taxon>Ditrysia</taxon>
        <taxon>Bombycoidea</taxon>
        <taxon>Sphingidae</taxon>
        <taxon>Sphinginae</taxon>
        <taxon>Sphingini</taxon>
        <taxon>Manduca</taxon>
    </lineage>
</organism>
<comment type="caution">
    <text evidence="2">The sequence shown here is derived from an EMBL/GenBank/DDBJ whole genome shotgun (WGS) entry which is preliminary data.</text>
</comment>